<dbReference type="AlphaFoldDB" id="A0A319EDH9"/>
<proteinExistence type="inferred from homology"/>
<feature type="compositionally biased region" description="Basic and acidic residues" evidence="2">
    <location>
        <begin position="10"/>
        <end position="23"/>
    </location>
</feature>
<name>A0A319EDH9_ASPSB</name>
<evidence type="ECO:0008006" key="6">
    <source>
        <dbReference type="Google" id="ProtNLM"/>
    </source>
</evidence>
<dbReference type="PANTHER" id="PTHR33365">
    <property type="entry name" value="YALI0B05434P"/>
    <property type="match status" value="1"/>
</dbReference>
<evidence type="ECO:0000256" key="3">
    <source>
        <dbReference type="SAM" id="Phobius"/>
    </source>
</evidence>
<dbReference type="Proteomes" id="UP000248423">
    <property type="component" value="Unassembled WGS sequence"/>
</dbReference>
<feature type="region of interest" description="Disordered" evidence="2">
    <location>
        <begin position="1"/>
        <end position="23"/>
    </location>
</feature>
<evidence type="ECO:0000313" key="5">
    <source>
        <dbReference type="Proteomes" id="UP000248423"/>
    </source>
</evidence>
<evidence type="ECO:0000256" key="2">
    <source>
        <dbReference type="SAM" id="MobiDB-lite"/>
    </source>
</evidence>
<gene>
    <name evidence="4" type="ORF">BO78DRAFT_405789</name>
</gene>
<protein>
    <recommendedName>
        <fullName evidence="6">Tat pathway signal sequence</fullName>
    </recommendedName>
</protein>
<keyword evidence="3" id="KW-1133">Transmembrane helix</keyword>
<sequence length="287" mass="32622">MDPSRNTSSFDDKMHSSDSTDRERLLMDEEDPHWSHSKNSARAGRGQWLNIIFVFILAVLSCLVGVFIGQNQGDLNETCTRRVTQHSPVISGVGLNYHSERFNGSLLKENIFRQDASPEVDAAWASIGANYRAIRVPADEAEKSGLAADQVKISEKYGGGYPANVEGLHHLHCLNLLRQSLYYNYDYYHDLGTGAFSNNEFIVRRHVTHCLDILRQQLMCSVDVGVLGQVWVHPEHPEPFVDFNTEHKCRNFDQIRDWAQQHQLPETVPSDFLEPPKMGDRVYEAIP</sequence>
<keyword evidence="5" id="KW-1185">Reference proteome</keyword>
<dbReference type="Pfam" id="PF11807">
    <property type="entry name" value="UstYa"/>
    <property type="match status" value="1"/>
</dbReference>
<feature type="transmembrane region" description="Helical" evidence="3">
    <location>
        <begin position="48"/>
        <end position="69"/>
    </location>
</feature>
<dbReference type="GO" id="GO:0043386">
    <property type="term" value="P:mycotoxin biosynthetic process"/>
    <property type="evidence" value="ECO:0007669"/>
    <property type="project" value="InterPro"/>
</dbReference>
<keyword evidence="3" id="KW-0812">Transmembrane</keyword>
<reference evidence="4 5" key="1">
    <citation type="submission" date="2018-02" db="EMBL/GenBank/DDBJ databases">
        <title>The genomes of Aspergillus section Nigri reveals drivers in fungal speciation.</title>
        <authorList>
            <consortium name="DOE Joint Genome Institute"/>
            <person name="Vesth T.C."/>
            <person name="Nybo J."/>
            <person name="Theobald S."/>
            <person name="Brandl J."/>
            <person name="Frisvad J.C."/>
            <person name="Nielsen K.F."/>
            <person name="Lyhne E.K."/>
            <person name="Kogle M.E."/>
            <person name="Kuo A."/>
            <person name="Riley R."/>
            <person name="Clum A."/>
            <person name="Nolan M."/>
            <person name="Lipzen A."/>
            <person name="Salamov A."/>
            <person name="Henrissat B."/>
            <person name="Wiebenga A."/>
            <person name="De vries R.P."/>
            <person name="Grigoriev I.V."/>
            <person name="Mortensen U.H."/>
            <person name="Andersen M.R."/>
            <person name="Baker S.E."/>
        </authorList>
    </citation>
    <scope>NUCLEOTIDE SEQUENCE [LARGE SCALE GENOMIC DNA]</scope>
    <source>
        <strain evidence="4 5">CBS 121057</strain>
    </source>
</reference>
<dbReference type="PANTHER" id="PTHR33365:SF13">
    <property type="entry name" value="TAT PATHWAY SIGNAL SEQUENCE"/>
    <property type="match status" value="1"/>
</dbReference>
<evidence type="ECO:0000313" key="4">
    <source>
        <dbReference type="EMBL" id="PYI08296.1"/>
    </source>
</evidence>
<dbReference type="EMBL" id="KZ826335">
    <property type="protein sequence ID" value="PYI08296.1"/>
    <property type="molecule type" value="Genomic_DNA"/>
</dbReference>
<dbReference type="InterPro" id="IPR021765">
    <property type="entry name" value="UstYa-like"/>
</dbReference>
<dbReference type="OrthoDB" id="3687641at2759"/>
<accession>A0A319EDH9</accession>
<comment type="similarity">
    <text evidence="1">Belongs to the ustYa family.</text>
</comment>
<keyword evidence="3" id="KW-0472">Membrane</keyword>
<dbReference type="STRING" id="1448318.A0A319EDH9"/>
<organism evidence="4 5">
    <name type="scientific">Aspergillus sclerotiicarbonarius (strain CBS 121057 / IBT 28362)</name>
    <dbReference type="NCBI Taxonomy" id="1448318"/>
    <lineage>
        <taxon>Eukaryota</taxon>
        <taxon>Fungi</taxon>
        <taxon>Dikarya</taxon>
        <taxon>Ascomycota</taxon>
        <taxon>Pezizomycotina</taxon>
        <taxon>Eurotiomycetes</taxon>
        <taxon>Eurotiomycetidae</taxon>
        <taxon>Eurotiales</taxon>
        <taxon>Aspergillaceae</taxon>
        <taxon>Aspergillus</taxon>
        <taxon>Aspergillus subgen. Circumdati</taxon>
    </lineage>
</organism>
<evidence type="ECO:0000256" key="1">
    <source>
        <dbReference type="ARBA" id="ARBA00035112"/>
    </source>
</evidence>
<dbReference type="VEuPathDB" id="FungiDB:BO78DRAFT_405789"/>